<keyword evidence="8" id="KW-0406">Ion transport</keyword>
<evidence type="ECO:0000256" key="10">
    <source>
        <dbReference type="ARBA" id="ARBA00023303"/>
    </source>
</evidence>
<dbReference type="GO" id="GO:0016020">
    <property type="term" value="C:membrane"/>
    <property type="evidence" value="ECO:0007669"/>
    <property type="project" value="UniProtKB-SubCell"/>
</dbReference>
<evidence type="ECO:0000259" key="16">
    <source>
        <dbReference type="Pfam" id="PF22614"/>
    </source>
</evidence>
<feature type="region of interest" description="Disordered" evidence="12">
    <location>
        <begin position="723"/>
        <end position="781"/>
    </location>
</feature>
<evidence type="ECO:0000313" key="17">
    <source>
        <dbReference type="EMBL" id="CEM22711.1"/>
    </source>
</evidence>
<feature type="region of interest" description="Disordered" evidence="12">
    <location>
        <begin position="816"/>
        <end position="959"/>
    </location>
</feature>
<keyword evidence="3" id="KW-0633">Potassium transport</keyword>
<evidence type="ECO:0000256" key="8">
    <source>
        <dbReference type="ARBA" id="ARBA00023065"/>
    </source>
</evidence>
<feature type="compositionally biased region" description="Basic and acidic residues" evidence="12">
    <location>
        <begin position="864"/>
        <end position="875"/>
    </location>
</feature>
<evidence type="ECO:0000256" key="4">
    <source>
        <dbReference type="ARBA" id="ARBA00022692"/>
    </source>
</evidence>
<feature type="transmembrane region" description="Helical" evidence="13">
    <location>
        <begin position="219"/>
        <end position="238"/>
    </location>
</feature>
<sequence length="1494" mass="166431">MVADDTDIARRISAAAAAMSGKDQHHLPLVIKKTTNALFKGKVDVRKAGMGTARFAAEWAVIGVFLAALFNIYNPRRDPSAPANAAANSAPMVWCFFISIAVHGLVALVTSGTMQAYARWRFNTSNAFRQHASVHAEYMSIMQSSVRKKTFEFIPTTWFGLPRLRPLVANWVSSQSYLSSSLIRTAMWCCVWLAFTPYWRRDSGETPWDFSQIPATYYWLERIFLSAATIDFCFLYYVAHEKHRFLFRWATLIEIITLPPWIWLVSSQFFEDITGYHIEPTQYLLAFGYFRFFRLYGITPVLRKAFPHVSPSRIQVIAIVLAITSTLLVFAGLMWYLEGENSDSGPEFNSLFPDFFYFAIVTFSTVGYGDFSPTYNVSRIVAIIAIIVVVVWIPLETSTLIRLLVAPVTQIGSLPSVWERHDFILMVGKPIPDQVDVFLEEIFAFSDQVPKKAVLLTPNDPSQYVDQIGKAMDFFRIRLTVKKGDAGDGGGICDLREVRASDARAIFVLSNPWAMHLVEEDRRTIVRCLGLRKFVSMKRVSLQLNTDTAKSLALSFGCDQVLCFNELKVKVLAKSCTTCPGIIALLVNLGRTCEVAYRDPKDAPSMSDAERRFFEYAQGTRYELYRFDFPKCFHGESFQEVVMGLYECFGVLVIGIIKENSDNIYLNPLNGTSLDRLGSCNDPCIEADDHGIVIAQDPDQLKLLSGLPAVPWIVERAENVSKSTLSSATTNDGGKGRPPYGTAAPRANTSDSTTAPCTDSQLSMSTDALQQPQQQQQQDEGIQPRYHSNPLVLVRDDASGLVSPLHSFMRSSRRSSLAEAADTASPIDNGTGPSSSPLQVPRFPHRQPPQTQTHTLHPPPAGDTDEHEHADEARIDGMSPRQKQRPSRSPWRAKTVGFGSLRRRSPTRRRPDDDHPTTSEVIMRRGPAPGASATAEPLSPRGQGGRRSSPSPRRQFGGLRGRARDLLWWAGMQSDVMLPKGWGGRTENESGHEARPLVAFEGEREGEGDEGLADEDLTGDRILRHKTSLPMEAIVETVRGEHRRFTTPRRPPQQSPLDRPDASWWLQTRNIISAEGKAELDLVDENDEAVKEEQQPQRQGQEGDTDHDHEAPSIRDCEVHSLDEARQVWGNDKPFVLVCGWPRALSLLAQWVCRSSEFNVVVLTPLIPPPWSSFSSLAPFAKQIALIKGSPLRQSDLMRAGVVEAHSYVIFSARHDPDDRLSESDDQQDVDIILVCHKIQALLVSAAARQRAHFNWERFQIDHPHPSLPPKTTMAATAACDGHGGGRRGDGAMIKRRSDMIMISELHRTSNVRFLDASPWWPSDPAWIGRRDESTNQQFISYIDSPEYAAGRVFCDHMLYSLICQSRWVCDIACGPRVVDHLLGESTVKQSAIVSLTHSRGGLWLSSPETGISTVPVSKDLAGLAFGDALPLLLQRKLIPIGVYRAACDAVELPYVVCNPEPSFRLDGGDLIYVVLPCRPIHTAATATNRCTGV</sequence>
<dbReference type="InterPro" id="IPR013099">
    <property type="entry name" value="K_chnl_dom"/>
</dbReference>
<dbReference type="VEuPathDB" id="CryptoDB:Vbra_16879"/>
<feature type="region of interest" description="Disordered" evidence="12">
    <location>
        <begin position="1039"/>
        <end position="1062"/>
    </location>
</feature>
<keyword evidence="9 13" id="KW-0472">Membrane</keyword>
<evidence type="ECO:0000256" key="12">
    <source>
        <dbReference type="SAM" id="MobiDB-lite"/>
    </source>
</evidence>
<evidence type="ECO:0000256" key="13">
    <source>
        <dbReference type="SAM" id="Phobius"/>
    </source>
</evidence>
<dbReference type="Gene3D" id="1.10.287.70">
    <property type="match status" value="1"/>
</dbReference>
<gene>
    <name evidence="17" type="ORF">Vbra_16879</name>
</gene>
<dbReference type="PANTHER" id="PTHR10027">
    <property type="entry name" value="CALCIUM-ACTIVATED POTASSIUM CHANNEL ALPHA CHAIN"/>
    <property type="match status" value="1"/>
</dbReference>
<dbReference type="InterPro" id="IPR003929">
    <property type="entry name" value="K_chnl_BK_asu"/>
</dbReference>
<feature type="domain" description="RCK N-terminal" evidence="16">
    <location>
        <begin position="1156"/>
        <end position="1242"/>
    </location>
</feature>
<feature type="transmembrane region" description="Helical" evidence="13">
    <location>
        <begin position="181"/>
        <end position="199"/>
    </location>
</feature>
<protein>
    <recommendedName>
        <fullName evidence="19">Potassium channel domain-containing protein</fullName>
    </recommendedName>
</protein>
<dbReference type="EMBL" id="CDMY01000555">
    <property type="protein sequence ID" value="CEM22711.1"/>
    <property type="molecule type" value="Genomic_DNA"/>
</dbReference>
<feature type="domain" description="RCK N-terminal" evidence="16">
    <location>
        <begin position="421"/>
        <end position="535"/>
    </location>
</feature>
<dbReference type="PANTHER" id="PTHR10027:SF10">
    <property type="entry name" value="SLOWPOKE 2, ISOFORM D"/>
    <property type="match status" value="1"/>
</dbReference>
<comment type="catalytic activity">
    <reaction evidence="11">
        <text>K(+)(in) = K(+)(out)</text>
        <dbReference type="Rhea" id="RHEA:29463"/>
        <dbReference type="ChEBI" id="CHEBI:29103"/>
    </reaction>
</comment>
<feature type="transmembrane region" description="Helical" evidence="13">
    <location>
        <begin position="245"/>
        <end position="263"/>
    </location>
</feature>
<keyword evidence="2" id="KW-0813">Transport</keyword>
<feature type="transmembrane region" description="Helical" evidence="13">
    <location>
        <begin position="355"/>
        <end position="371"/>
    </location>
</feature>
<reference evidence="17 18" key="1">
    <citation type="submission" date="2014-11" db="EMBL/GenBank/DDBJ databases">
        <authorList>
            <person name="Zhu J."/>
            <person name="Qi W."/>
            <person name="Song R."/>
        </authorList>
    </citation>
    <scope>NUCLEOTIDE SEQUENCE [LARGE SCALE GENOMIC DNA]</scope>
</reference>
<dbReference type="InterPro" id="IPR003148">
    <property type="entry name" value="RCK_N"/>
</dbReference>
<feature type="transmembrane region" description="Helical" evidence="13">
    <location>
        <begin position="314"/>
        <end position="335"/>
    </location>
</feature>
<evidence type="ECO:0000313" key="18">
    <source>
        <dbReference type="Proteomes" id="UP000041254"/>
    </source>
</evidence>
<dbReference type="PhylomeDB" id="A0A0G4G3S2"/>
<evidence type="ECO:0000256" key="3">
    <source>
        <dbReference type="ARBA" id="ARBA00022538"/>
    </source>
</evidence>
<dbReference type="Gene3D" id="3.40.50.720">
    <property type="entry name" value="NAD(P)-binding Rossmann-like Domain"/>
    <property type="match status" value="1"/>
</dbReference>
<keyword evidence="7 13" id="KW-1133">Transmembrane helix</keyword>
<proteinExistence type="predicted"/>
<feature type="transmembrane region" description="Helical" evidence="13">
    <location>
        <begin position="55"/>
        <end position="73"/>
    </location>
</feature>
<dbReference type="Pfam" id="PF22614">
    <property type="entry name" value="Slo-like_RCK"/>
    <property type="match status" value="2"/>
</dbReference>
<keyword evidence="10" id="KW-0407">Ion channel</keyword>
<evidence type="ECO:0008006" key="19">
    <source>
        <dbReference type="Google" id="ProtNLM"/>
    </source>
</evidence>
<evidence type="ECO:0000256" key="2">
    <source>
        <dbReference type="ARBA" id="ARBA00022448"/>
    </source>
</evidence>
<dbReference type="Pfam" id="PF03493">
    <property type="entry name" value="BK_channel_a"/>
    <property type="match status" value="1"/>
</dbReference>
<dbReference type="InterPro" id="IPR047871">
    <property type="entry name" value="K_chnl_Slo-like"/>
</dbReference>
<keyword evidence="4 13" id="KW-0812">Transmembrane</keyword>
<comment type="subcellular location">
    <subcellularLocation>
        <location evidence="1">Membrane</location>
        <topology evidence="1">Multi-pass membrane protein</topology>
    </subcellularLocation>
</comment>
<dbReference type="OrthoDB" id="433309at2759"/>
<evidence type="ECO:0000256" key="1">
    <source>
        <dbReference type="ARBA" id="ARBA00004141"/>
    </source>
</evidence>
<feature type="transmembrane region" description="Helical" evidence="13">
    <location>
        <begin position="283"/>
        <end position="302"/>
    </location>
</feature>
<name>A0A0G4G3S2_VITBC</name>
<feature type="compositionally biased region" description="Low complexity" evidence="12">
    <location>
        <begin position="946"/>
        <end position="957"/>
    </location>
</feature>
<evidence type="ECO:0000259" key="15">
    <source>
        <dbReference type="Pfam" id="PF07885"/>
    </source>
</evidence>
<dbReference type="GO" id="GO:0005267">
    <property type="term" value="F:potassium channel activity"/>
    <property type="evidence" value="ECO:0007669"/>
    <property type="project" value="UniProtKB-KW"/>
</dbReference>
<evidence type="ECO:0000256" key="7">
    <source>
        <dbReference type="ARBA" id="ARBA00022989"/>
    </source>
</evidence>
<feature type="transmembrane region" description="Helical" evidence="13">
    <location>
        <begin position="85"/>
        <end position="109"/>
    </location>
</feature>
<dbReference type="Pfam" id="PF07885">
    <property type="entry name" value="Ion_trans_2"/>
    <property type="match status" value="1"/>
</dbReference>
<evidence type="ECO:0000259" key="14">
    <source>
        <dbReference type="Pfam" id="PF03493"/>
    </source>
</evidence>
<dbReference type="InParanoid" id="A0A0G4G3S2"/>
<accession>A0A0G4G3S2</accession>
<evidence type="ECO:0000256" key="9">
    <source>
        <dbReference type="ARBA" id="ARBA00023136"/>
    </source>
</evidence>
<feature type="region of interest" description="Disordered" evidence="12">
    <location>
        <begin position="1088"/>
        <end position="1112"/>
    </location>
</feature>
<keyword evidence="18" id="KW-1185">Reference proteome</keyword>
<evidence type="ECO:0000256" key="5">
    <source>
        <dbReference type="ARBA" id="ARBA00022826"/>
    </source>
</evidence>
<evidence type="ECO:0000256" key="6">
    <source>
        <dbReference type="ARBA" id="ARBA00022958"/>
    </source>
</evidence>
<feature type="compositionally biased region" description="Polar residues" evidence="12">
    <location>
        <begin position="826"/>
        <end position="838"/>
    </location>
</feature>
<dbReference type="Proteomes" id="UP000041254">
    <property type="component" value="Unassembled WGS sequence"/>
</dbReference>
<keyword evidence="5" id="KW-0631">Potassium channel</keyword>
<feature type="domain" description="Calcium-activated potassium channel BK alpha subunit" evidence="14">
    <location>
        <begin position="559"/>
        <end position="656"/>
    </location>
</feature>
<feature type="compositionally biased region" description="Polar residues" evidence="12">
    <location>
        <begin position="723"/>
        <end position="732"/>
    </location>
</feature>
<dbReference type="STRING" id="1169540.A0A0G4G3S2"/>
<dbReference type="SUPFAM" id="SSF81324">
    <property type="entry name" value="Voltage-gated potassium channels"/>
    <property type="match status" value="1"/>
</dbReference>
<feature type="transmembrane region" description="Helical" evidence="13">
    <location>
        <begin position="378"/>
        <end position="395"/>
    </location>
</feature>
<keyword evidence="6" id="KW-0630">Potassium</keyword>
<feature type="domain" description="Potassium channel" evidence="15">
    <location>
        <begin position="325"/>
        <end position="404"/>
    </location>
</feature>
<feature type="compositionally biased region" description="Polar residues" evidence="12">
    <location>
        <begin position="747"/>
        <end position="769"/>
    </location>
</feature>
<evidence type="ECO:0000256" key="11">
    <source>
        <dbReference type="ARBA" id="ARBA00034430"/>
    </source>
</evidence>
<organism evidence="17 18">
    <name type="scientific">Vitrella brassicaformis (strain CCMP3155)</name>
    <dbReference type="NCBI Taxonomy" id="1169540"/>
    <lineage>
        <taxon>Eukaryota</taxon>
        <taxon>Sar</taxon>
        <taxon>Alveolata</taxon>
        <taxon>Colpodellida</taxon>
        <taxon>Vitrellaceae</taxon>
        <taxon>Vitrella</taxon>
    </lineage>
</organism>